<keyword evidence="2" id="KW-1133">Transmembrane helix</keyword>
<dbReference type="InterPro" id="IPR003782">
    <property type="entry name" value="SCO1/SenC"/>
</dbReference>
<feature type="signal peptide" evidence="3">
    <location>
        <begin position="1"/>
        <end position="19"/>
    </location>
</feature>
<accession>A0ABY7VX05</accession>
<dbReference type="EMBL" id="CP117811">
    <property type="protein sequence ID" value="WDE96598.1"/>
    <property type="molecule type" value="Genomic_DNA"/>
</dbReference>
<protein>
    <submittedName>
        <fullName evidence="4">SCO family protein</fullName>
    </submittedName>
</protein>
<evidence type="ECO:0000313" key="4">
    <source>
        <dbReference type="EMBL" id="WDE96598.1"/>
    </source>
</evidence>
<dbReference type="Pfam" id="PF02630">
    <property type="entry name" value="SCO1-SenC"/>
    <property type="match status" value="1"/>
</dbReference>
<feature type="transmembrane region" description="Helical" evidence="2">
    <location>
        <begin position="251"/>
        <end position="271"/>
    </location>
</feature>
<proteinExistence type="inferred from homology"/>
<dbReference type="CDD" id="cd02968">
    <property type="entry name" value="SCO"/>
    <property type="match status" value="1"/>
</dbReference>
<evidence type="ECO:0000256" key="2">
    <source>
        <dbReference type="SAM" id="Phobius"/>
    </source>
</evidence>
<evidence type="ECO:0000256" key="3">
    <source>
        <dbReference type="SAM" id="SignalP"/>
    </source>
</evidence>
<dbReference type="Proteomes" id="UP001214250">
    <property type="component" value="Chromosome 1"/>
</dbReference>
<reference evidence="4 5" key="1">
    <citation type="submission" date="2023-02" db="EMBL/GenBank/DDBJ databases">
        <title>Genome sequence of Lentisphaera profundi SAORIC-696.</title>
        <authorList>
            <person name="Kim e."/>
            <person name="Cho J.-C."/>
            <person name="Choi A."/>
            <person name="Kang I."/>
        </authorList>
    </citation>
    <scope>NUCLEOTIDE SEQUENCE [LARGE SCALE GENOMIC DNA]</scope>
    <source>
        <strain evidence="4 5">SAORIC-696</strain>
    </source>
</reference>
<evidence type="ECO:0000256" key="1">
    <source>
        <dbReference type="ARBA" id="ARBA00010996"/>
    </source>
</evidence>
<keyword evidence="5" id="KW-1185">Reference proteome</keyword>
<name>A0ABY7VX05_9BACT</name>
<dbReference type="SUPFAM" id="SSF52833">
    <property type="entry name" value="Thioredoxin-like"/>
    <property type="match status" value="1"/>
</dbReference>
<feature type="chain" id="PRO_5045622967" evidence="3">
    <location>
        <begin position="20"/>
        <end position="285"/>
    </location>
</feature>
<keyword evidence="2" id="KW-0812">Transmembrane</keyword>
<keyword evidence="2" id="KW-0472">Membrane</keyword>
<dbReference type="Gene3D" id="3.40.30.10">
    <property type="entry name" value="Glutaredoxin"/>
    <property type="match status" value="1"/>
</dbReference>
<keyword evidence="3" id="KW-0732">Signal</keyword>
<evidence type="ECO:0000313" key="5">
    <source>
        <dbReference type="Proteomes" id="UP001214250"/>
    </source>
</evidence>
<organism evidence="4 5">
    <name type="scientific">Lentisphaera profundi</name>
    <dbReference type="NCBI Taxonomy" id="1658616"/>
    <lineage>
        <taxon>Bacteria</taxon>
        <taxon>Pseudomonadati</taxon>
        <taxon>Lentisphaerota</taxon>
        <taxon>Lentisphaeria</taxon>
        <taxon>Lentisphaerales</taxon>
        <taxon>Lentisphaeraceae</taxon>
        <taxon>Lentisphaera</taxon>
    </lineage>
</organism>
<sequence length="285" mass="32399">MKKFFYILFLSLFALSISAEINGPQVGVSTNVDKDPESLKGVNVEENFGAHLNLDLIITNEEGEKVALKSYFKKGRPVVINMVYYSCGGTCNALMNGTFMVLNELEWKPGEHFEMLNISFEPKENHLLAKASKENYLKQFDMKGDGIHFLTTTREVADEITNTLGFRYKWVPSKENPEQGDYSHPSVSHILTEDGKISRYLYGISFPARDYKFAITEAGEGKIGSFAERVLVFCFQYDKERGKYVRNAMRVMSLGGLLTLIILVTFLGVLWKSEFFKKNTQTEKL</sequence>
<dbReference type="InterPro" id="IPR036249">
    <property type="entry name" value="Thioredoxin-like_sf"/>
</dbReference>
<gene>
    <name evidence="4" type="ORF">PQO03_01275</name>
</gene>
<comment type="similarity">
    <text evidence="1">Belongs to the SCO1/2 family.</text>
</comment>
<dbReference type="RefSeq" id="WP_274150663.1">
    <property type="nucleotide sequence ID" value="NZ_CP117811.1"/>
</dbReference>